<dbReference type="Gene3D" id="3.30.70.270">
    <property type="match status" value="1"/>
</dbReference>
<evidence type="ECO:0000256" key="2">
    <source>
        <dbReference type="ARBA" id="ARBA00022695"/>
    </source>
</evidence>
<name>A0AA38GJL5_TAXCH</name>
<dbReference type="Pfam" id="PF17921">
    <property type="entry name" value="Integrase_H2C2"/>
    <property type="match status" value="1"/>
</dbReference>
<dbReference type="EMBL" id="JAHRHJ020000003">
    <property type="protein sequence ID" value="KAH9323417.1"/>
    <property type="molecule type" value="Genomic_DNA"/>
</dbReference>
<dbReference type="InterPro" id="IPR043502">
    <property type="entry name" value="DNA/RNA_pol_sf"/>
</dbReference>
<dbReference type="GO" id="GO:0003964">
    <property type="term" value="F:RNA-directed DNA polymerase activity"/>
    <property type="evidence" value="ECO:0007669"/>
    <property type="project" value="UniProtKB-KW"/>
</dbReference>
<dbReference type="Gene3D" id="1.10.340.70">
    <property type="match status" value="1"/>
</dbReference>
<accession>A0AA38GJL5</accession>
<dbReference type="CDD" id="cd09274">
    <property type="entry name" value="RNase_HI_RT_Ty3"/>
    <property type="match status" value="1"/>
</dbReference>
<dbReference type="Proteomes" id="UP000824469">
    <property type="component" value="Unassembled WGS sequence"/>
</dbReference>
<evidence type="ECO:0000256" key="5">
    <source>
        <dbReference type="ARBA" id="ARBA00022801"/>
    </source>
</evidence>
<organism evidence="9 10">
    <name type="scientific">Taxus chinensis</name>
    <name type="common">Chinese yew</name>
    <name type="synonym">Taxus wallichiana var. chinensis</name>
    <dbReference type="NCBI Taxonomy" id="29808"/>
    <lineage>
        <taxon>Eukaryota</taxon>
        <taxon>Viridiplantae</taxon>
        <taxon>Streptophyta</taxon>
        <taxon>Embryophyta</taxon>
        <taxon>Tracheophyta</taxon>
        <taxon>Spermatophyta</taxon>
        <taxon>Pinopsida</taxon>
        <taxon>Pinidae</taxon>
        <taxon>Conifers II</taxon>
        <taxon>Cupressales</taxon>
        <taxon>Taxaceae</taxon>
        <taxon>Taxus</taxon>
    </lineage>
</organism>
<evidence type="ECO:0000313" key="9">
    <source>
        <dbReference type="EMBL" id="KAH9323417.1"/>
    </source>
</evidence>
<sequence length="277" mass="32092">MGLAGYYQKFVKDFSRLAGPITSLQKKGKKFVWDKKCEEAFKELKGRLTSALVLKIMDPNGNFSVVTDASGEGLGGVLLQDGHVVAFESRKLRVHEVNYAPHDLELVAIVHALQVWRHYLLGKPFELKTDHLGLKYIFTQPNLNARQRRWLEFLANYDFDINYIKGKENRVADALSHRKHIAAIITLRTQFKDEVKNELTNDPYYNHVKTSLEKDPRDKRYDGFKLETDGILCYNNRIYVPEGKELRNKVMREFHDAPYLGHPGVTKMMADIKNQYF</sequence>
<evidence type="ECO:0000256" key="1">
    <source>
        <dbReference type="ARBA" id="ARBA00022679"/>
    </source>
</evidence>
<keyword evidence="10" id="KW-1185">Reference proteome</keyword>
<evidence type="ECO:0000259" key="7">
    <source>
        <dbReference type="Pfam" id="PF17917"/>
    </source>
</evidence>
<evidence type="ECO:0000313" key="10">
    <source>
        <dbReference type="Proteomes" id="UP000824469"/>
    </source>
</evidence>
<keyword evidence="4" id="KW-0255">Endonuclease</keyword>
<keyword evidence="5" id="KW-0378">Hydrolase</keyword>
<dbReference type="GO" id="GO:0004519">
    <property type="term" value="F:endonuclease activity"/>
    <property type="evidence" value="ECO:0007669"/>
    <property type="project" value="UniProtKB-KW"/>
</dbReference>
<dbReference type="InterPro" id="IPR041373">
    <property type="entry name" value="RT_RNaseH"/>
</dbReference>
<dbReference type="OMA" id="YIRFIEG"/>
<evidence type="ECO:0000256" key="6">
    <source>
        <dbReference type="ARBA" id="ARBA00022918"/>
    </source>
</evidence>
<dbReference type="FunFam" id="3.30.70.270:FF:000020">
    <property type="entry name" value="Transposon Tf2-6 polyprotein-like Protein"/>
    <property type="match status" value="1"/>
</dbReference>
<evidence type="ECO:0000259" key="8">
    <source>
        <dbReference type="Pfam" id="PF17921"/>
    </source>
</evidence>
<dbReference type="PANTHER" id="PTHR37984">
    <property type="entry name" value="PROTEIN CBG26694"/>
    <property type="match status" value="1"/>
</dbReference>
<gene>
    <name evidence="9" type="ORF">KI387_018056</name>
</gene>
<dbReference type="AlphaFoldDB" id="A0AA38GJL5"/>
<keyword evidence="6" id="KW-0695">RNA-directed DNA polymerase</keyword>
<feature type="domain" description="Integrase zinc-binding" evidence="8">
    <location>
        <begin position="244"/>
        <end position="277"/>
    </location>
</feature>
<evidence type="ECO:0000256" key="3">
    <source>
        <dbReference type="ARBA" id="ARBA00022722"/>
    </source>
</evidence>
<keyword evidence="3" id="KW-0540">Nuclease</keyword>
<protein>
    <recommendedName>
        <fullName evidence="11">Reverse transcriptase RNase H-like domain-containing protein</fullName>
    </recommendedName>
</protein>
<reference evidence="9 10" key="1">
    <citation type="journal article" date="2021" name="Nat. Plants">
        <title>The Taxus genome provides insights into paclitaxel biosynthesis.</title>
        <authorList>
            <person name="Xiong X."/>
            <person name="Gou J."/>
            <person name="Liao Q."/>
            <person name="Li Y."/>
            <person name="Zhou Q."/>
            <person name="Bi G."/>
            <person name="Li C."/>
            <person name="Du R."/>
            <person name="Wang X."/>
            <person name="Sun T."/>
            <person name="Guo L."/>
            <person name="Liang H."/>
            <person name="Lu P."/>
            <person name="Wu Y."/>
            <person name="Zhang Z."/>
            <person name="Ro D.K."/>
            <person name="Shang Y."/>
            <person name="Huang S."/>
            <person name="Yan J."/>
        </authorList>
    </citation>
    <scope>NUCLEOTIDE SEQUENCE [LARGE SCALE GENOMIC DNA]</scope>
    <source>
        <strain evidence="9">Ta-2019</strain>
    </source>
</reference>
<dbReference type="InterPro" id="IPR043128">
    <property type="entry name" value="Rev_trsase/Diguanyl_cyclase"/>
</dbReference>
<dbReference type="PANTHER" id="PTHR37984:SF5">
    <property type="entry name" value="PROTEIN NYNRIN-LIKE"/>
    <property type="match status" value="1"/>
</dbReference>
<dbReference type="GO" id="GO:0016787">
    <property type="term" value="F:hydrolase activity"/>
    <property type="evidence" value="ECO:0007669"/>
    <property type="project" value="UniProtKB-KW"/>
</dbReference>
<comment type="caution">
    <text evidence="9">The sequence shown here is derived from an EMBL/GenBank/DDBJ whole genome shotgun (WGS) entry which is preliminary data.</text>
</comment>
<evidence type="ECO:0000256" key="4">
    <source>
        <dbReference type="ARBA" id="ARBA00022759"/>
    </source>
</evidence>
<feature type="domain" description="Reverse transcriptase RNase H-like" evidence="7">
    <location>
        <begin position="58"/>
        <end position="157"/>
    </location>
</feature>
<dbReference type="InterPro" id="IPR041588">
    <property type="entry name" value="Integrase_H2C2"/>
</dbReference>
<keyword evidence="2" id="KW-0548">Nucleotidyltransferase</keyword>
<dbReference type="SUPFAM" id="SSF56672">
    <property type="entry name" value="DNA/RNA polymerases"/>
    <property type="match status" value="1"/>
</dbReference>
<keyword evidence="1" id="KW-0808">Transferase</keyword>
<dbReference type="Pfam" id="PF17917">
    <property type="entry name" value="RT_RNaseH"/>
    <property type="match status" value="1"/>
</dbReference>
<dbReference type="InterPro" id="IPR050951">
    <property type="entry name" value="Retrovirus_Pol_polyprotein"/>
</dbReference>
<evidence type="ECO:0008006" key="11">
    <source>
        <dbReference type="Google" id="ProtNLM"/>
    </source>
</evidence>
<proteinExistence type="predicted"/>